<evidence type="ECO:0000313" key="1">
    <source>
        <dbReference type="EMBL" id="SDC95866.1"/>
    </source>
</evidence>
<dbReference type="STRING" id="1640674.SAMN05216323_10662"/>
<evidence type="ECO:0000313" key="2">
    <source>
        <dbReference type="Proteomes" id="UP000199452"/>
    </source>
</evidence>
<name>A0A1G6QW20_9BACT</name>
<accession>A0A1G6QW20</accession>
<reference evidence="1 2" key="1">
    <citation type="submission" date="2016-09" db="EMBL/GenBank/DDBJ databases">
        <authorList>
            <person name="Capua I."/>
            <person name="De Benedictis P."/>
            <person name="Joannis T."/>
            <person name="Lombin L.H."/>
            <person name="Cattoli G."/>
        </authorList>
    </citation>
    <scope>NUCLEOTIDE SEQUENCE [LARGE SCALE GENOMIC DNA]</scope>
    <source>
        <strain evidence="1 2">A7P-90m</strain>
    </source>
</reference>
<evidence type="ECO:0008006" key="3">
    <source>
        <dbReference type="Google" id="ProtNLM"/>
    </source>
</evidence>
<organism evidence="1 2">
    <name type="scientific">Williamwhitmania taraxaci</name>
    <dbReference type="NCBI Taxonomy" id="1640674"/>
    <lineage>
        <taxon>Bacteria</taxon>
        <taxon>Pseudomonadati</taxon>
        <taxon>Bacteroidota</taxon>
        <taxon>Bacteroidia</taxon>
        <taxon>Bacteroidales</taxon>
        <taxon>Williamwhitmaniaceae</taxon>
        <taxon>Williamwhitmania</taxon>
    </lineage>
</organism>
<sequence length="286" mass="33144">MKKIMLFVFLMNTLGLYSQNITNVCIVDENGMSIPYVHIRLSISDGLISNANGCFTLNKNIDRDSLVYISHIAFEPIQLTIGSIGDTIHLVSKVYSINEVVFSQVNIYKLLTNAFKPVSYDAKRNYCSTRLFATGDSLVYYSEELFKLTKFDEKKMIMKRKLIGAIYYNASTKDSNYIRFPISSSIRNNPYWFYSSETNLLPLIKIASIEKQYENFYQVKAKTDSSEITMYVSKENGRLLRFEKTITPHKQKNVHIGETSYSYDFEIGKNNIIIHYCPTKRFQLKR</sequence>
<gene>
    <name evidence="1" type="ORF">SAMN05216323_10662</name>
</gene>
<dbReference type="OrthoDB" id="905020at2"/>
<protein>
    <recommendedName>
        <fullName evidence="3">CarboxypepD_reg-like domain-containing protein</fullName>
    </recommendedName>
</protein>
<dbReference type="Proteomes" id="UP000199452">
    <property type="component" value="Unassembled WGS sequence"/>
</dbReference>
<proteinExistence type="predicted"/>
<dbReference type="AlphaFoldDB" id="A0A1G6QW20"/>
<keyword evidence="2" id="KW-1185">Reference proteome</keyword>
<dbReference type="EMBL" id="FMYP01000066">
    <property type="protein sequence ID" value="SDC95866.1"/>
    <property type="molecule type" value="Genomic_DNA"/>
</dbReference>
<dbReference type="RefSeq" id="WP_092440156.1">
    <property type="nucleotide sequence ID" value="NZ_FMYP01000066.1"/>
</dbReference>